<evidence type="ECO:0000313" key="3">
    <source>
        <dbReference type="Proteomes" id="UP000292639"/>
    </source>
</evidence>
<proteinExistence type="predicted"/>
<feature type="region of interest" description="Disordered" evidence="1">
    <location>
        <begin position="1"/>
        <end position="68"/>
    </location>
</feature>
<keyword evidence="3" id="KW-1185">Reference proteome</keyword>
<accession>A0A4Q9R1N3</accession>
<feature type="compositionally biased region" description="Basic and acidic residues" evidence="1">
    <location>
        <begin position="1"/>
        <end position="25"/>
    </location>
</feature>
<dbReference type="Proteomes" id="UP000292639">
    <property type="component" value="Unassembled WGS sequence"/>
</dbReference>
<reference evidence="2 3" key="1">
    <citation type="submission" date="2018-06" db="EMBL/GenBank/DDBJ databases">
        <title>Three novel Pseudomonas species isolated from symptomatic oak.</title>
        <authorList>
            <person name="Bueno-Gonzalez V."/>
            <person name="Brady C."/>
        </authorList>
    </citation>
    <scope>NUCLEOTIDE SEQUENCE [LARGE SCALE GENOMIC DNA]</scope>
    <source>
        <strain evidence="2 3">P17C</strain>
    </source>
</reference>
<organism evidence="2 3">
    <name type="scientific">Stutzerimonas kirkiae</name>
    <dbReference type="NCBI Taxonomy" id="2211392"/>
    <lineage>
        <taxon>Bacteria</taxon>
        <taxon>Pseudomonadati</taxon>
        <taxon>Pseudomonadota</taxon>
        <taxon>Gammaproteobacteria</taxon>
        <taxon>Pseudomonadales</taxon>
        <taxon>Pseudomonadaceae</taxon>
        <taxon>Stutzerimonas</taxon>
    </lineage>
</organism>
<dbReference type="EMBL" id="QJUP01000025">
    <property type="protein sequence ID" value="TBU92024.1"/>
    <property type="molecule type" value="Genomic_DNA"/>
</dbReference>
<name>A0A4Q9R1N3_9GAMM</name>
<feature type="compositionally biased region" description="Polar residues" evidence="1">
    <location>
        <begin position="26"/>
        <end position="37"/>
    </location>
</feature>
<comment type="caution">
    <text evidence="2">The sequence shown here is derived from an EMBL/GenBank/DDBJ whole genome shotgun (WGS) entry which is preliminary data.</text>
</comment>
<protein>
    <submittedName>
        <fullName evidence="2">Uncharacterized protein</fullName>
    </submittedName>
</protein>
<dbReference type="AlphaFoldDB" id="A0A4Q9R1N3"/>
<evidence type="ECO:0000313" key="2">
    <source>
        <dbReference type="EMBL" id="TBU92024.1"/>
    </source>
</evidence>
<gene>
    <name evidence="2" type="ORF">DNJ96_15700</name>
</gene>
<sequence length="68" mass="7263">MNKPNDRPTAKSPEKAAADSRKTDSNGRAQPASSIDPQSREVRKDVAKEPLRSVGGDGRGVSQESKKS</sequence>
<evidence type="ECO:0000256" key="1">
    <source>
        <dbReference type="SAM" id="MobiDB-lite"/>
    </source>
</evidence>
<dbReference type="RefSeq" id="WP_131186132.1">
    <property type="nucleotide sequence ID" value="NZ_QJUO01000048.1"/>
</dbReference>
<feature type="compositionally biased region" description="Basic and acidic residues" evidence="1">
    <location>
        <begin position="38"/>
        <end position="51"/>
    </location>
</feature>